<gene>
    <name evidence="1" type="ORF">OUZ56_031658</name>
</gene>
<evidence type="ECO:0000313" key="1">
    <source>
        <dbReference type="EMBL" id="KAK4016695.1"/>
    </source>
</evidence>
<evidence type="ECO:0000313" key="2">
    <source>
        <dbReference type="Proteomes" id="UP001234178"/>
    </source>
</evidence>
<keyword evidence="2" id="KW-1185">Reference proteome</keyword>
<proteinExistence type="predicted"/>
<protein>
    <submittedName>
        <fullName evidence="1">Uncharacterized protein</fullName>
    </submittedName>
</protein>
<dbReference type="EMBL" id="JAOYFB010000005">
    <property type="protein sequence ID" value="KAK4016695.1"/>
    <property type="molecule type" value="Genomic_DNA"/>
</dbReference>
<sequence length="66" mass="7460">MNSMLQEERHWAALNKVNPLGNQGRIQVAVAIKHLKLQKLESLILRITMDEDNRAKGQRARGNAAL</sequence>
<dbReference type="Proteomes" id="UP001234178">
    <property type="component" value="Unassembled WGS sequence"/>
</dbReference>
<organism evidence="1 2">
    <name type="scientific">Daphnia magna</name>
    <dbReference type="NCBI Taxonomy" id="35525"/>
    <lineage>
        <taxon>Eukaryota</taxon>
        <taxon>Metazoa</taxon>
        <taxon>Ecdysozoa</taxon>
        <taxon>Arthropoda</taxon>
        <taxon>Crustacea</taxon>
        <taxon>Branchiopoda</taxon>
        <taxon>Diplostraca</taxon>
        <taxon>Cladocera</taxon>
        <taxon>Anomopoda</taxon>
        <taxon>Daphniidae</taxon>
        <taxon>Daphnia</taxon>
    </lineage>
</organism>
<reference evidence="1 2" key="1">
    <citation type="journal article" date="2023" name="Nucleic Acids Res.">
        <title>The hologenome of Daphnia magna reveals possible DNA methylation and microbiome-mediated evolution of the host genome.</title>
        <authorList>
            <person name="Chaturvedi A."/>
            <person name="Li X."/>
            <person name="Dhandapani V."/>
            <person name="Marshall H."/>
            <person name="Kissane S."/>
            <person name="Cuenca-Cambronero M."/>
            <person name="Asole G."/>
            <person name="Calvet F."/>
            <person name="Ruiz-Romero M."/>
            <person name="Marangio P."/>
            <person name="Guigo R."/>
            <person name="Rago D."/>
            <person name="Mirbahai L."/>
            <person name="Eastwood N."/>
            <person name="Colbourne J.K."/>
            <person name="Zhou J."/>
            <person name="Mallon E."/>
            <person name="Orsini L."/>
        </authorList>
    </citation>
    <scope>NUCLEOTIDE SEQUENCE [LARGE SCALE GENOMIC DNA]</scope>
    <source>
        <strain evidence="1">LRV0_1</strain>
    </source>
</reference>
<comment type="caution">
    <text evidence="1">The sequence shown here is derived from an EMBL/GenBank/DDBJ whole genome shotgun (WGS) entry which is preliminary data.</text>
</comment>
<name>A0ABQ9ZUV3_9CRUS</name>
<accession>A0ABQ9ZUV3</accession>